<reference evidence="4" key="2">
    <citation type="submission" date="2025-09" db="UniProtKB">
        <authorList>
            <consortium name="Ensembl"/>
        </authorList>
    </citation>
    <scope>IDENTIFICATION</scope>
</reference>
<dbReference type="Proteomes" id="UP000594220">
    <property type="component" value="Unplaced"/>
</dbReference>
<evidence type="ECO:0000256" key="2">
    <source>
        <dbReference type="ARBA" id="ARBA00022737"/>
    </source>
</evidence>
<feature type="transmembrane region" description="Helical" evidence="3">
    <location>
        <begin position="292"/>
        <end position="313"/>
    </location>
</feature>
<organism evidence="4 5">
    <name type="scientific">Crocodylus porosus</name>
    <name type="common">Saltwater crocodile</name>
    <name type="synonym">Estuarine crocodile</name>
    <dbReference type="NCBI Taxonomy" id="8502"/>
    <lineage>
        <taxon>Eukaryota</taxon>
        <taxon>Metazoa</taxon>
        <taxon>Chordata</taxon>
        <taxon>Craniata</taxon>
        <taxon>Vertebrata</taxon>
        <taxon>Euteleostomi</taxon>
        <taxon>Archelosauria</taxon>
        <taxon>Archosauria</taxon>
        <taxon>Crocodylia</taxon>
        <taxon>Longirostres</taxon>
        <taxon>Crocodylidae</taxon>
        <taxon>Crocodylus</taxon>
    </lineage>
</organism>
<keyword evidence="3" id="KW-1133">Transmembrane helix</keyword>
<name>A0A7M4F6B3_CROPO</name>
<accession>A0A7M4F6B3</accession>
<dbReference type="PROSITE" id="PS51450">
    <property type="entry name" value="LRR"/>
    <property type="match status" value="2"/>
</dbReference>
<dbReference type="Ensembl" id="ENSCPRT00005021688.1">
    <property type="protein sequence ID" value="ENSCPRP00005018529.1"/>
    <property type="gene ID" value="ENSCPRG00005012963.1"/>
</dbReference>
<dbReference type="SUPFAM" id="SSF52058">
    <property type="entry name" value="L domain-like"/>
    <property type="match status" value="1"/>
</dbReference>
<dbReference type="PANTHER" id="PTHR24369">
    <property type="entry name" value="ANTIGEN BSP, PUTATIVE-RELATED"/>
    <property type="match status" value="1"/>
</dbReference>
<evidence type="ECO:0000256" key="1">
    <source>
        <dbReference type="ARBA" id="ARBA00022614"/>
    </source>
</evidence>
<keyword evidence="1" id="KW-0433">Leucine-rich repeat</keyword>
<keyword evidence="5" id="KW-1185">Reference proteome</keyword>
<protein>
    <recommendedName>
        <fullName evidence="6">Leucine rich repeat containing 53</fullName>
    </recommendedName>
</protein>
<dbReference type="PANTHER" id="PTHR24369:SF161">
    <property type="entry name" value="LEUCINE-RICH REPEAT-CONTAINING PROTEIN 53"/>
    <property type="match status" value="1"/>
</dbReference>
<evidence type="ECO:0000256" key="3">
    <source>
        <dbReference type="SAM" id="Phobius"/>
    </source>
</evidence>
<dbReference type="Pfam" id="PF13855">
    <property type="entry name" value="LRR_8"/>
    <property type="match status" value="3"/>
</dbReference>
<keyword evidence="3" id="KW-0812">Transmembrane</keyword>
<dbReference type="GeneTree" id="ENSGT00940000166371"/>
<sequence>MVIHLITSCPSSCTICLEDVTLCQGLTHMLAVPITTKALIVTDGKITSIESFNLSLLFNLTLLGLSSNRITDIKEDAFNGLKDLRTLLLDQNQLSSSSITDNTFSELQKLQVLVLSNNALSTIYGTWFKNMTGLIRLQLNGNQITNLTEESFGNNHLNHLRSLDLSNNFISNIQKNAFQGLPQLQELDLSRNRMALIPVAFSPLTQLILLNLDENQWTCTCQLCDLATFLRSYRNSSTRLLENANNLHCRAPRNPAVLSVLDLTEANCEPEAENITAMLRNKTTNFYERDTALVAVFCCIGAVGLTCLILALFKWKLQKGKANEHVSENCCCRTLDESQCGHEPRNYLTMGYCNCHLTQENEIKVMSIVGSSREMPLLQENRHHETENSMSIGLDTSLQSIQRENEHQKSGSSVCFKCRLMESCPQEFYGNMPMNNEAVTLTKDFHRRDSKPSSLEQWKDLQTTVLNPPATSHHALPTRQEGESLEEPEFLCSTCF</sequence>
<dbReference type="AlphaFoldDB" id="A0A7M4F6B3"/>
<keyword evidence="2" id="KW-0677">Repeat</keyword>
<dbReference type="Gene3D" id="3.80.10.10">
    <property type="entry name" value="Ribonuclease Inhibitor"/>
    <property type="match status" value="3"/>
</dbReference>
<dbReference type="InterPro" id="IPR003591">
    <property type="entry name" value="Leu-rich_rpt_typical-subtyp"/>
</dbReference>
<dbReference type="InterPro" id="IPR050541">
    <property type="entry name" value="LRR_TM_domain-containing"/>
</dbReference>
<dbReference type="InterPro" id="IPR032675">
    <property type="entry name" value="LRR_dom_sf"/>
</dbReference>
<evidence type="ECO:0000313" key="5">
    <source>
        <dbReference type="Proteomes" id="UP000594220"/>
    </source>
</evidence>
<evidence type="ECO:0008006" key="6">
    <source>
        <dbReference type="Google" id="ProtNLM"/>
    </source>
</evidence>
<dbReference type="InterPro" id="IPR001611">
    <property type="entry name" value="Leu-rich_rpt"/>
</dbReference>
<evidence type="ECO:0000313" key="4">
    <source>
        <dbReference type="Ensembl" id="ENSCPRP00005018529.1"/>
    </source>
</evidence>
<dbReference type="OMA" id="SQCGHEP"/>
<dbReference type="PRINTS" id="PR00019">
    <property type="entry name" value="LEURICHRPT"/>
</dbReference>
<dbReference type="SMART" id="SM00369">
    <property type="entry name" value="LRR_TYP"/>
    <property type="match status" value="6"/>
</dbReference>
<keyword evidence="3" id="KW-0472">Membrane</keyword>
<reference evidence="4" key="1">
    <citation type="submission" date="2025-08" db="UniProtKB">
        <authorList>
            <consortium name="Ensembl"/>
        </authorList>
    </citation>
    <scope>IDENTIFICATION</scope>
</reference>
<dbReference type="GO" id="GO:0005886">
    <property type="term" value="C:plasma membrane"/>
    <property type="evidence" value="ECO:0007669"/>
    <property type="project" value="TreeGrafter"/>
</dbReference>
<proteinExistence type="predicted"/>